<evidence type="ECO:0000313" key="2">
    <source>
        <dbReference type="EMBL" id="MBT2163532.1"/>
    </source>
</evidence>
<dbReference type="RefSeq" id="WP_214613468.1">
    <property type="nucleotide sequence ID" value="NZ_JACATN010000008.1"/>
</dbReference>
<gene>
    <name evidence="2" type="ORF">HW347_19835</name>
</gene>
<name>A0ABS5WJG0_9FLAO</name>
<sequence>MNKALVRQITAFIFILFSVGQVFAQTNDSTALRTKKLKFFLNEEKTHWLAVHMYTQLWMRMNENNPGSTISEAPEHYTYDVSVRRFRLGFQAQVSDRLWVYSQFGINNLNYQSPRGTSLDLLDAYAEYEVTKSLFIGAGKTAWTGLSRYSAPNTSKLLTNDLLLLALPTDGEADDLIRKLSVYTKGKLGRLDYRIVASKPFLSSNNSDAEEEPEENIAKFNDRMKGGIYSTYLKWEFWDAEANRIPFSNGTYLGEKKILSIGIGGEYQNDALSTTKNDTEVFHNMVLWSIDAFLDLPIDTAKKTAITAYLGYFTYDFGPNYIRNTATNNTTLTLDNSQASFNGPGNAFPSVGSGNSIYMQMGYLFPSMGRTKYYGKLQPYAAVQYSDFDRLNEPMTYYDLGINWFLKDHLSKFSLSLQNRPIYNSTDQGLEVDSRKWSAVLQYIIRIE</sequence>
<accession>A0ABS5WJG0</accession>
<dbReference type="Proteomes" id="UP000740413">
    <property type="component" value="Unassembled WGS sequence"/>
</dbReference>
<feature type="chain" id="PRO_5046268087" description="Short chain amide porin" evidence="1">
    <location>
        <begin position="25"/>
        <end position="448"/>
    </location>
</feature>
<keyword evidence="3" id="KW-1185">Reference proteome</keyword>
<evidence type="ECO:0008006" key="4">
    <source>
        <dbReference type="Google" id="ProtNLM"/>
    </source>
</evidence>
<dbReference type="EMBL" id="JACATN010000008">
    <property type="protein sequence ID" value="MBT2163532.1"/>
    <property type="molecule type" value="Genomic_DNA"/>
</dbReference>
<keyword evidence="1" id="KW-0732">Signal</keyword>
<evidence type="ECO:0000313" key="3">
    <source>
        <dbReference type="Proteomes" id="UP000740413"/>
    </source>
</evidence>
<protein>
    <recommendedName>
        <fullName evidence="4">Short chain amide porin</fullName>
    </recommendedName>
</protein>
<proteinExistence type="predicted"/>
<feature type="signal peptide" evidence="1">
    <location>
        <begin position="1"/>
        <end position="24"/>
    </location>
</feature>
<organism evidence="2 3">
    <name type="scientific">Zobellia barbeyronii</name>
    <dbReference type="NCBI Taxonomy" id="2748009"/>
    <lineage>
        <taxon>Bacteria</taxon>
        <taxon>Pseudomonadati</taxon>
        <taxon>Bacteroidota</taxon>
        <taxon>Flavobacteriia</taxon>
        <taxon>Flavobacteriales</taxon>
        <taxon>Flavobacteriaceae</taxon>
        <taxon>Zobellia</taxon>
    </lineage>
</organism>
<evidence type="ECO:0000256" key="1">
    <source>
        <dbReference type="SAM" id="SignalP"/>
    </source>
</evidence>
<comment type="caution">
    <text evidence="2">The sequence shown here is derived from an EMBL/GenBank/DDBJ whole genome shotgun (WGS) entry which is preliminary data.</text>
</comment>
<reference evidence="3" key="1">
    <citation type="submission" date="2023-07" db="EMBL/GenBank/DDBJ databases">
        <title>Zobellia barbeyronii sp. nov., a new marine flavobacterium, isolated from green and red algae.</title>
        <authorList>
            <person name="Nedashkovskaya O.I."/>
            <person name="Otstavnykh N."/>
            <person name="Zhukova N."/>
            <person name="Guzev K."/>
            <person name="Chausova V."/>
            <person name="Tekutyeva L."/>
            <person name="Mikhailov V."/>
            <person name="Isaeva M."/>
        </authorList>
    </citation>
    <scope>NUCLEOTIDE SEQUENCE [LARGE SCALE GENOMIC DNA]</scope>
    <source>
        <strain evidence="3">KMM 6746</strain>
    </source>
</reference>